<protein>
    <recommendedName>
        <fullName evidence="3">SWI/SNF and RSC complexes subunit Ssr4 N-terminal domain-containing protein</fullName>
    </recommendedName>
</protein>
<gene>
    <name evidence="4" type="ORF">M408DRAFT_15260</name>
</gene>
<reference evidence="4 5" key="1">
    <citation type="submission" date="2014-04" db="EMBL/GenBank/DDBJ databases">
        <authorList>
            <consortium name="DOE Joint Genome Institute"/>
            <person name="Kuo A."/>
            <person name="Zuccaro A."/>
            <person name="Kohler A."/>
            <person name="Nagy L.G."/>
            <person name="Floudas D."/>
            <person name="Copeland A."/>
            <person name="Barry K.W."/>
            <person name="Cichocki N."/>
            <person name="Veneault-Fourrey C."/>
            <person name="LaButti K."/>
            <person name="Lindquist E.A."/>
            <person name="Lipzen A."/>
            <person name="Lundell T."/>
            <person name="Morin E."/>
            <person name="Murat C."/>
            <person name="Sun H."/>
            <person name="Tunlid A."/>
            <person name="Henrissat B."/>
            <person name="Grigoriev I.V."/>
            <person name="Hibbett D.S."/>
            <person name="Martin F."/>
            <person name="Nordberg H.P."/>
            <person name="Cantor M.N."/>
            <person name="Hua S.X."/>
        </authorList>
    </citation>
    <scope>NUCLEOTIDE SEQUENCE [LARGE SCALE GENOMIC DNA]</scope>
    <source>
        <strain evidence="4 5">MAFF 305830</strain>
    </source>
</reference>
<proteinExistence type="predicted"/>
<reference evidence="5" key="2">
    <citation type="submission" date="2015-01" db="EMBL/GenBank/DDBJ databases">
        <title>Evolutionary Origins and Diversification of the Mycorrhizal Mutualists.</title>
        <authorList>
            <consortium name="DOE Joint Genome Institute"/>
            <consortium name="Mycorrhizal Genomics Consortium"/>
            <person name="Kohler A."/>
            <person name="Kuo A."/>
            <person name="Nagy L.G."/>
            <person name="Floudas D."/>
            <person name="Copeland A."/>
            <person name="Barry K.W."/>
            <person name="Cichocki N."/>
            <person name="Veneault-Fourrey C."/>
            <person name="LaButti K."/>
            <person name="Lindquist E.A."/>
            <person name="Lipzen A."/>
            <person name="Lundell T."/>
            <person name="Morin E."/>
            <person name="Murat C."/>
            <person name="Riley R."/>
            <person name="Ohm R."/>
            <person name="Sun H."/>
            <person name="Tunlid A."/>
            <person name="Henrissat B."/>
            <person name="Grigoriev I.V."/>
            <person name="Hibbett D.S."/>
            <person name="Martin F."/>
        </authorList>
    </citation>
    <scope>NUCLEOTIDE SEQUENCE [LARGE SCALE GENOMIC DNA]</scope>
    <source>
        <strain evidence="5">MAFF 305830</strain>
    </source>
</reference>
<evidence type="ECO:0000259" key="3">
    <source>
        <dbReference type="Pfam" id="PF08549"/>
    </source>
</evidence>
<feature type="domain" description="SWI/SNF and RSC complexes subunit Ssr4 N-terminal" evidence="3">
    <location>
        <begin position="43"/>
        <end position="140"/>
    </location>
</feature>
<sequence>MGDLRQPHPEALLLFPMEIPPTLQLGIELITTTLYRQMAMSVNVPYKWSFIDQPKDGEIYLVYHRGGPLTDGLMYLEQEHRSMVPKQGHSPDIECFEARQGFIPGQDNQAFRIRRRFHIVRPPGNHNLFLVHYSRSQQPVPVAAHLHQNIRNYPLPGLPHINIFVAGPRTGQMVHDDEARQLLADTQARAPEAFHHQQHPGAPGYAGVAQDLSAQTSIMRELERKKRAMAPPQARRDDEDSPDEDSAVSVRTLALSRYKRNHELMEEVFQRAAFGIRKADQPLEDSLPPLTLESINEKLAIAQKDVAELERKAAERQRIRDEKEQGADVMMVS</sequence>
<evidence type="ECO:0000256" key="2">
    <source>
        <dbReference type="SAM" id="MobiDB-lite"/>
    </source>
</evidence>
<accession>A0A0C2WX95</accession>
<keyword evidence="1" id="KW-0175">Coiled coil</keyword>
<keyword evidence="5" id="KW-1185">Reference proteome</keyword>
<name>A0A0C2WX95_SERVB</name>
<dbReference type="GO" id="GO:0006338">
    <property type="term" value="P:chromatin remodeling"/>
    <property type="evidence" value="ECO:0007669"/>
    <property type="project" value="InterPro"/>
</dbReference>
<feature type="region of interest" description="Disordered" evidence="2">
    <location>
        <begin position="224"/>
        <end position="247"/>
    </location>
</feature>
<dbReference type="Pfam" id="PF08549">
    <property type="entry name" value="SWI-SNF_Ssr4_N"/>
    <property type="match status" value="1"/>
</dbReference>
<dbReference type="EMBL" id="KN824283">
    <property type="protein sequence ID" value="KIM30738.1"/>
    <property type="molecule type" value="Genomic_DNA"/>
</dbReference>
<dbReference type="OrthoDB" id="5321006at2759"/>
<evidence type="ECO:0000256" key="1">
    <source>
        <dbReference type="SAM" id="Coils"/>
    </source>
</evidence>
<dbReference type="InterPro" id="IPR013859">
    <property type="entry name" value="Ssr4_N"/>
</dbReference>
<dbReference type="Proteomes" id="UP000054097">
    <property type="component" value="Unassembled WGS sequence"/>
</dbReference>
<organism evidence="4 5">
    <name type="scientific">Serendipita vermifera MAFF 305830</name>
    <dbReference type="NCBI Taxonomy" id="933852"/>
    <lineage>
        <taxon>Eukaryota</taxon>
        <taxon>Fungi</taxon>
        <taxon>Dikarya</taxon>
        <taxon>Basidiomycota</taxon>
        <taxon>Agaricomycotina</taxon>
        <taxon>Agaricomycetes</taxon>
        <taxon>Sebacinales</taxon>
        <taxon>Serendipitaceae</taxon>
        <taxon>Serendipita</taxon>
    </lineage>
</organism>
<feature type="coiled-coil region" evidence="1">
    <location>
        <begin position="292"/>
        <end position="324"/>
    </location>
</feature>
<evidence type="ECO:0000313" key="4">
    <source>
        <dbReference type="EMBL" id="KIM30738.1"/>
    </source>
</evidence>
<evidence type="ECO:0000313" key="5">
    <source>
        <dbReference type="Proteomes" id="UP000054097"/>
    </source>
</evidence>
<dbReference type="AlphaFoldDB" id="A0A0C2WX95"/>
<dbReference type="HOGENOM" id="CLU_044238_0_0_1"/>